<proteinExistence type="predicted"/>
<name>A0AAD9TF03_9ROSI</name>
<keyword evidence="2" id="KW-1185">Reference proteome</keyword>
<gene>
    <name evidence="1" type="ORF">Ddye_029751</name>
</gene>
<accession>A0AAD9TF03</accession>
<organism evidence="1 2">
    <name type="scientific">Dipteronia dyeriana</name>
    <dbReference type="NCBI Taxonomy" id="168575"/>
    <lineage>
        <taxon>Eukaryota</taxon>
        <taxon>Viridiplantae</taxon>
        <taxon>Streptophyta</taxon>
        <taxon>Embryophyta</taxon>
        <taxon>Tracheophyta</taxon>
        <taxon>Spermatophyta</taxon>
        <taxon>Magnoliopsida</taxon>
        <taxon>eudicotyledons</taxon>
        <taxon>Gunneridae</taxon>
        <taxon>Pentapetalae</taxon>
        <taxon>rosids</taxon>
        <taxon>malvids</taxon>
        <taxon>Sapindales</taxon>
        <taxon>Sapindaceae</taxon>
        <taxon>Hippocastanoideae</taxon>
        <taxon>Acereae</taxon>
        <taxon>Dipteronia</taxon>
    </lineage>
</organism>
<dbReference type="EMBL" id="JANJYI010000009">
    <property type="protein sequence ID" value="KAK2634959.1"/>
    <property type="molecule type" value="Genomic_DNA"/>
</dbReference>
<comment type="caution">
    <text evidence="1">The sequence shown here is derived from an EMBL/GenBank/DDBJ whole genome shotgun (WGS) entry which is preliminary data.</text>
</comment>
<protein>
    <submittedName>
        <fullName evidence="1">Uncharacterized protein</fullName>
    </submittedName>
</protein>
<sequence length="126" mass="13946">MSSSDQSKARQSAKIQYLQLPENKVNGHREPMLAPNVARLGSCHQHLRPTWICVRAIRFLGRTSASEICCDKDFYSRISVGSVDIQAEGDCCGWIDILGGREDRCGWIDMLSSGGDRCSWIDVLGG</sequence>
<evidence type="ECO:0000313" key="2">
    <source>
        <dbReference type="Proteomes" id="UP001280121"/>
    </source>
</evidence>
<dbReference type="AlphaFoldDB" id="A0AAD9TF03"/>
<dbReference type="Proteomes" id="UP001280121">
    <property type="component" value="Unassembled WGS sequence"/>
</dbReference>
<reference evidence="1" key="1">
    <citation type="journal article" date="2023" name="Plant J.">
        <title>Genome sequences and population genomics provide insights into the demographic history, inbreeding, and mutation load of two 'living fossil' tree species of Dipteronia.</title>
        <authorList>
            <person name="Feng Y."/>
            <person name="Comes H.P."/>
            <person name="Chen J."/>
            <person name="Zhu S."/>
            <person name="Lu R."/>
            <person name="Zhang X."/>
            <person name="Li P."/>
            <person name="Qiu J."/>
            <person name="Olsen K.M."/>
            <person name="Qiu Y."/>
        </authorList>
    </citation>
    <scope>NUCLEOTIDE SEQUENCE</scope>
    <source>
        <strain evidence="1">KIB01</strain>
    </source>
</reference>
<evidence type="ECO:0000313" key="1">
    <source>
        <dbReference type="EMBL" id="KAK2634959.1"/>
    </source>
</evidence>